<gene>
    <name evidence="2" type="ordered locus">Clocel_3619</name>
</gene>
<keyword evidence="1" id="KW-1133">Transmembrane helix</keyword>
<keyword evidence="1" id="KW-0812">Transmembrane</keyword>
<feature type="transmembrane region" description="Helical" evidence="1">
    <location>
        <begin position="7"/>
        <end position="24"/>
    </location>
</feature>
<dbReference type="HOGENOM" id="CLU_2681150_0_0_9"/>
<keyword evidence="3" id="KW-1185">Reference proteome</keyword>
<proteinExistence type="predicted"/>
<evidence type="ECO:0000256" key="1">
    <source>
        <dbReference type="SAM" id="Phobius"/>
    </source>
</evidence>
<organism evidence="2 3">
    <name type="scientific">Clostridium cellulovorans (strain ATCC 35296 / DSM 3052 / OCM 3 / 743B)</name>
    <dbReference type="NCBI Taxonomy" id="573061"/>
    <lineage>
        <taxon>Bacteria</taxon>
        <taxon>Bacillati</taxon>
        <taxon>Bacillota</taxon>
        <taxon>Clostridia</taxon>
        <taxon>Eubacteriales</taxon>
        <taxon>Clostridiaceae</taxon>
        <taxon>Clostridium</taxon>
    </lineage>
</organism>
<dbReference type="KEGG" id="ccb:Clocel_3619"/>
<protein>
    <submittedName>
        <fullName evidence="2">Uncharacterized protein</fullName>
    </submittedName>
</protein>
<keyword evidence="1" id="KW-0472">Membrane</keyword>
<dbReference type="AlphaFoldDB" id="D9SWK9"/>
<feature type="transmembrane region" description="Helical" evidence="1">
    <location>
        <begin position="44"/>
        <end position="62"/>
    </location>
</feature>
<name>D9SWK9_CLOC7</name>
<sequence length="74" mass="8612">MRKYRIFYVLDSIWIVFFFLKAVIENNSSKTGLVALESLGHFVLYSILCIIGILALVIVMIIHKISIKKRKINR</sequence>
<dbReference type="OrthoDB" id="9960359at2"/>
<dbReference type="Proteomes" id="UP000002730">
    <property type="component" value="Chromosome"/>
</dbReference>
<evidence type="ECO:0000313" key="3">
    <source>
        <dbReference type="Proteomes" id="UP000002730"/>
    </source>
</evidence>
<dbReference type="EMBL" id="CP002160">
    <property type="protein sequence ID" value="ADL53291.1"/>
    <property type="molecule type" value="Genomic_DNA"/>
</dbReference>
<accession>D9SWK9</accession>
<evidence type="ECO:0000313" key="2">
    <source>
        <dbReference type="EMBL" id="ADL53291.1"/>
    </source>
</evidence>
<reference evidence="2 3" key="1">
    <citation type="submission" date="2010-08" db="EMBL/GenBank/DDBJ databases">
        <title>Complete sequence of Clostridium cellulovorans 743B.</title>
        <authorList>
            <consortium name="US DOE Joint Genome Institute"/>
            <person name="Lucas S."/>
            <person name="Copeland A."/>
            <person name="Lapidus A."/>
            <person name="Cheng J.-F."/>
            <person name="Bruce D."/>
            <person name="Goodwin L."/>
            <person name="Pitluck S."/>
            <person name="Chertkov O."/>
            <person name="Detter J.C."/>
            <person name="Han C."/>
            <person name="Tapia R."/>
            <person name="Land M."/>
            <person name="Hauser L."/>
            <person name="Chang Y.-J."/>
            <person name="Jeffries C."/>
            <person name="Kyrpides N."/>
            <person name="Ivanova N."/>
            <person name="Mikhailova N."/>
            <person name="Hemme C.L."/>
            <person name="Woyke T."/>
        </authorList>
    </citation>
    <scope>NUCLEOTIDE SEQUENCE [LARGE SCALE GENOMIC DNA]</scope>
    <source>
        <strain evidence="3">ATCC 35296 / DSM 3052 / OCM 3 / 743B</strain>
    </source>
</reference>
<dbReference type="RefSeq" id="WP_010073623.1">
    <property type="nucleotide sequence ID" value="NC_014393.1"/>
</dbReference>